<keyword evidence="18" id="KW-1185">Reference proteome</keyword>
<dbReference type="PANTHER" id="PTHR24960">
    <property type="entry name" value="PHOTOSYSTEM I IRON-SULFUR CENTER-RELATED"/>
    <property type="match status" value="1"/>
</dbReference>
<gene>
    <name evidence="17" type="ORF">SAMN06265182_1465</name>
</gene>
<keyword evidence="6" id="KW-0479">Metal-binding</keyword>
<dbReference type="GO" id="GO:0016491">
    <property type="term" value="F:oxidoreductase activity"/>
    <property type="evidence" value="ECO:0007669"/>
    <property type="project" value="InterPro"/>
</dbReference>
<evidence type="ECO:0000256" key="10">
    <source>
        <dbReference type="ARBA" id="ARBA00023014"/>
    </source>
</evidence>
<dbReference type="GO" id="GO:0046872">
    <property type="term" value="F:metal ion binding"/>
    <property type="evidence" value="ECO:0007669"/>
    <property type="project" value="UniProtKB-KW"/>
</dbReference>
<dbReference type="OrthoDB" id="9803192at2"/>
<comment type="cofactor">
    <cofactor evidence="13">
        <name>[2Fe-2S] cluster</name>
        <dbReference type="ChEBI" id="CHEBI:190135"/>
    </cofactor>
</comment>
<dbReference type="InterPro" id="IPR017896">
    <property type="entry name" value="4Fe4S_Fe-S-bd"/>
</dbReference>
<dbReference type="SUPFAM" id="SSF54292">
    <property type="entry name" value="2Fe-2S ferredoxin-like"/>
    <property type="match status" value="1"/>
</dbReference>
<keyword evidence="10" id="KW-0411">Iron-sulfur</keyword>
<evidence type="ECO:0000256" key="4">
    <source>
        <dbReference type="ARBA" id="ARBA00022485"/>
    </source>
</evidence>
<reference evidence="18" key="1">
    <citation type="submission" date="2017-09" db="EMBL/GenBank/DDBJ databases">
        <authorList>
            <person name="Varghese N."/>
            <person name="Submissions S."/>
        </authorList>
    </citation>
    <scope>NUCLEOTIDE SEQUENCE [LARGE SCALE GENOMIC DNA]</scope>
    <source>
        <strain evidence="18">DSM 15103</strain>
    </source>
</reference>
<dbReference type="PROSITE" id="PS00198">
    <property type="entry name" value="4FE4S_FER_1"/>
    <property type="match status" value="1"/>
</dbReference>
<dbReference type="Gene3D" id="3.10.20.740">
    <property type="match status" value="1"/>
</dbReference>
<dbReference type="InterPro" id="IPR050157">
    <property type="entry name" value="PSI_iron-sulfur_center"/>
</dbReference>
<evidence type="ECO:0000256" key="12">
    <source>
        <dbReference type="ARBA" id="ARBA00023136"/>
    </source>
</evidence>
<evidence type="ECO:0000256" key="13">
    <source>
        <dbReference type="ARBA" id="ARBA00034078"/>
    </source>
</evidence>
<keyword evidence="12" id="KW-0472">Membrane</keyword>
<dbReference type="InterPro" id="IPR001041">
    <property type="entry name" value="2Fe-2S_ferredoxin-type"/>
</dbReference>
<organism evidence="17 18">
    <name type="scientific">Persephonella hydrogeniphila</name>
    <dbReference type="NCBI Taxonomy" id="198703"/>
    <lineage>
        <taxon>Bacteria</taxon>
        <taxon>Pseudomonadati</taxon>
        <taxon>Aquificota</taxon>
        <taxon>Aquificia</taxon>
        <taxon>Aquificales</taxon>
        <taxon>Hydrogenothermaceae</taxon>
        <taxon>Persephonella</taxon>
    </lineage>
</organism>
<evidence type="ECO:0000256" key="2">
    <source>
        <dbReference type="ARBA" id="ARBA00004370"/>
    </source>
</evidence>
<dbReference type="GO" id="GO:0042773">
    <property type="term" value="P:ATP synthesis coupled electron transport"/>
    <property type="evidence" value="ECO:0007669"/>
    <property type="project" value="InterPro"/>
</dbReference>
<dbReference type="GO" id="GO:0008137">
    <property type="term" value="F:NADH dehydrogenase (ubiquinone) activity"/>
    <property type="evidence" value="ECO:0007669"/>
    <property type="project" value="InterPro"/>
</dbReference>
<dbReference type="RefSeq" id="WP_097000631.1">
    <property type="nucleotide sequence ID" value="NZ_OBEI01000006.1"/>
</dbReference>
<dbReference type="PANTHER" id="PTHR24960:SF84">
    <property type="entry name" value="HYDROGENASE SUBUNIT"/>
    <property type="match status" value="1"/>
</dbReference>
<keyword evidence="9" id="KW-0408">Iron</keyword>
<evidence type="ECO:0000313" key="17">
    <source>
        <dbReference type="EMBL" id="SNZ09054.1"/>
    </source>
</evidence>
<dbReference type="GO" id="GO:0016020">
    <property type="term" value="C:membrane"/>
    <property type="evidence" value="ECO:0007669"/>
    <property type="project" value="UniProtKB-SubCell"/>
</dbReference>
<dbReference type="SUPFAM" id="SSF54862">
    <property type="entry name" value="4Fe-4S ferredoxins"/>
    <property type="match status" value="1"/>
</dbReference>
<dbReference type="GO" id="GO:0051539">
    <property type="term" value="F:4 iron, 4 sulfur cluster binding"/>
    <property type="evidence" value="ECO:0007669"/>
    <property type="project" value="UniProtKB-KW"/>
</dbReference>
<dbReference type="PROSITE" id="PS00641">
    <property type="entry name" value="COMPLEX1_75K_1"/>
    <property type="match status" value="1"/>
</dbReference>
<dbReference type="EMBL" id="OBEI01000006">
    <property type="protein sequence ID" value="SNZ09054.1"/>
    <property type="molecule type" value="Genomic_DNA"/>
</dbReference>
<feature type="domain" description="2Fe-2S ferredoxin-type" evidence="14">
    <location>
        <begin position="2"/>
        <end position="80"/>
    </location>
</feature>
<accession>A0A285NHT8</accession>
<evidence type="ECO:0000256" key="7">
    <source>
        <dbReference type="ARBA" id="ARBA00022737"/>
    </source>
</evidence>
<dbReference type="InterPro" id="IPR019574">
    <property type="entry name" value="NADH_UbQ_OxRdtase_Gsu_4Fe4S-bd"/>
</dbReference>
<dbReference type="Proteomes" id="UP000219036">
    <property type="component" value="Unassembled WGS sequence"/>
</dbReference>
<dbReference type="PROSITE" id="PS51085">
    <property type="entry name" value="2FE2S_FER_2"/>
    <property type="match status" value="1"/>
</dbReference>
<dbReference type="AlphaFoldDB" id="A0A285NHT8"/>
<comment type="subcellular location">
    <subcellularLocation>
        <location evidence="2">Membrane</location>
    </subcellularLocation>
</comment>
<dbReference type="FunFam" id="3.30.70.20:FF:000035">
    <property type="entry name" value="Iron hydrogenase 1"/>
    <property type="match status" value="1"/>
</dbReference>
<evidence type="ECO:0000259" key="15">
    <source>
        <dbReference type="PROSITE" id="PS51379"/>
    </source>
</evidence>
<evidence type="ECO:0000256" key="11">
    <source>
        <dbReference type="ARBA" id="ARBA00023027"/>
    </source>
</evidence>
<dbReference type="InterPro" id="IPR000283">
    <property type="entry name" value="NADH_UbQ_OxRdtase_75kDa_su_CS"/>
</dbReference>
<comment type="similarity">
    <text evidence="3">Belongs to the complex I 75 kDa subunit family.</text>
</comment>
<dbReference type="PROSITE" id="PS51379">
    <property type="entry name" value="4FE4S_FER_2"/>
    <property type="match status" value="1"/>
</dbReference>
<evidence type="ECO:0000259" key="16">
    <source>
        <dbReference type="PROSITE" id="PS51839"/>
    </source>
</evidence>
<evidence type="ECO:0000256" key="5">
    <source>
        <dbReference type="ARBA" id="ARBA00022714"/>
    </source>
</evidence>
<evidence type="ECO:0000256" key="9">
    <source>
        <dbReference type="ARBA" id="ARBA00023004"/>
    </source>
</evidence>
<keyword evidence="8" id="KW-1278">Translocase</keyword>
<feature type="domain" description="4Fe-4S His(Cys)3-ligated-type" evidence="16">
    <location>
        <begin position="80"/>
        <end position="119"/>
    </location>
</feature>
<dbReference type="SMART" id="SM00929">
    <property type="entry name" value="NADH-G_4Fe-4S_3"/>
    <property type="match status" value="1"/>
</dbReference>
<evidence type="ECO:0000259" key="14">
    <source>
        <dbReference type="PROSITE" id="PS51085"/>
    </source>
</evidence>
<dbReference type="InterPro" id="IPR054351">
    <property type="entry name" value="NADH_UbQ_OxRdtase_ferredoxin"/>
</dbReference>
<keyword evidence="11" id="KW-0520">NAD</keyword>
<protein>
    <submittedName>
        <fullName evidence="17">NADH-quinone oxidoreductase subunit G</fullName>
    </submittedName>
</protein>
<comment type="cofactor">
    <cofactor evidence="1">
        <name>[4Fe-4S] cluster</name>
        <dbReference type="ChEBI" id="CHEBI:49883"/>
    </cofactor>
</comment>
<name>A0A285NHT8_9AQUI</name>
<evidence type="ECO:0000313" key="18">
    <source>
        <dbReference type="Proteomes" id="UP000219036"/>
    </source>
</evidence>
<dbReference type="CDD" id="cd00207">
    <property type="entry name" value="fer2"/>
    <property type="match status" value="1"/>
</dbReference>
<dbReference type="SUPFAM" id="SSF53706">
    <property type="entry name" value="Formate dehydrogenase/DMSO reductase, domains 1-3"/>
    <property type="match status" value="1"/>
</dbReference>
<keyword evidence="4" id="KW-0004">4Fe-4S</keyword>
<dbReference type="Pfam" id="PF22117">
    <property type="entry name" value="Fer4_Nqo3"/>
    <property type="match status" value="1"/>
</dbReference>
<dbReference type="InterPro" id="IPR017900">
    <property type="entry name" value="4Fe4S_Fe_S_CS"/>
</dbReference>
<sequence>MKEITLKIDGHEVKVPEGTTVLEAAKKLNKVIPTFCYHPKLPIFGGCRMCLVYEKNWKRNIIACATPVYEGMEIETENPKTVEERKFILEMLFTRHPLDCPICDKAGECDLQNWGTYYGPQQNPSGITPFEKIRPEENWESEYFEFVSNRCVLCLKCISVCKNVVGADALFQEERGFEILISPDKKPMDEESSCEACGLCVDVCPVGAILFKPFKFNARAWLLKETVSYCNMCSLQCPVSIDHNGKDIYRVRSTADLKICAGAYLGYDIYKKNRLKGALENGKPVDQAKIIGKISELITESPFETALIVSPYSGNETLKAVKNLQEKTGIKVSSTVTTTLLPVIEGFKEETGDYCVLDEEDILNSEKIIIVGNDPSDTNPVISYLFHKNYNEGFFYGKDKKIIFVGDKLLHTKKYSPVFVKKDIKVLTLEDIYQLKPDKNSVIVYSTTTLKGEDAYRIGKLFGIISRETGSKLLILPQEVNAFGVINNLELYYLPDILKSIKDKKIKNLILIGEDIIDHITDEELQEIFMKVDTSAVITPFSDGLSLSCKMAIGCALWLEEEKTTEGFRGVLRSKKAIDGFIPESKILEQIVKNVQETPKALRYEERKEKNFYNYEGFDYPYISLWDFGYIGRRSDNLMNYRFKREARAGVQDGN</sequence>
<evidence type="ECO:0000256" key="8">
    <source>
        <dbReference type="ARBA" id="ARBA00022967"/>
    </source>
</evidence>
<dbReference type="PROSITE" id="PS51839">
    <property type="entry name" value="4FE4S_HC3"/>
    <property type="match status" value="1"/>
</dbReference>
<proteinExistence type="inferred from homology"/>
<dbReference type="InterPro" id="IPR036010">
    <property type="entry name" value="2Fe-2S_ferredoxin-like_sf"/>
</dbReference>
<keyword evidence="7" id="KW-0677">Repeat</keyword>
<evidence type="ECO:0000256" key="6">
    <source>
        <dbReference type="ARBA" id="ARBA00022723"/>
    </source>
</evidence>
<dbReference type="Pfam" id="PF10588">
    <property type="entry name" value="NADH-G_4Fe-4S_3"/>
    <property type="match status" value="1"/>
</dbReference>
<dbReference type="FunFam" id="3.10.20.740:FF:000004">
    <property type="entry name" value="NADH-quinone oxidoreductase"/>
    <property type="match status" value="1"/>
</dbReference>
<evidence type="ECO:0000256" key="3">
    <source>
        <dbReference type="ARBA" id="ARBA00005404"/>
    </source>
</evidence>
<evidence type="ECO:0000256" key="1">
    <source>
        <dbReference type="ARBA" id="ARBA00001966"/>
    </source>
</evidence>
<feature type="domain" description="4Fe-4S ferredoxin-type" evidence="15">
    <location>
        <begin position="185"/>
        <end position="214"/>
    </location>
</feature>
<dbReference type="Pfam" id="PF13510">
    <property type="entry name" value="Fer2_4"/>
    <property type="match status" value="1"/>
</dbReference>
<dbReference type="GO" id="GO:0051537">
    <property type="term" value="F:2 iron, 2 sulfur cluster binding"/>
    <property type="evidence" value="ECO:0007669"/>
    <property type="project" value="UniProtKB-KW"/>
</dbReference>
<keyword evidence="5" id="KW-0001">2Fe-2S</keyword>
<dbReference type="Gene3D" id="3.30.70.20">
    <property type="match status" value="1"/>
</dbReference>